<reference evidence="8" key="3">
    <citation type="submission" date="2025-09" db="UniProtKB">
        <authorList>
            <consortium name="Ensembl"/>
        </authorList>
    </citation>
    <scope>IDENTIFICATION</scope>
</reference>
<keyword evidence="4 5" id="KW-0238">DNA-binding</keyword>
<evidence type="ECO:0000256" key="3">
    <source>
        <dbReference type="ARBA" id="ARBA00022833"/>
    </source>
</evidence>
<dbReference type="OMA" id="DKDCTIV"/>
<reference evidence="8" key="2">
    <citation type="submission" date="2025-08" db="UniProtKB">
        <authorList>
            <consortium name="Ensembl"/>
        </authorList>
    </citation>
    <scope>IDENTIFICATION</scope>
</reference>
<dbReference type="InterPro" id="IPR006612">
    <property type="entry name" value="THAP_Znf"/>
</dbReference>
<keyword evidence="1" id="KW-0479">Metal-binding</keyword>
<feature type="domain" description="THAP-type" evidence="7">
    <location>
        <begin position="1"/>
        <end position="96"/>
    </location>
</feature>
<dbReference type="InParanoid" id="A0A671TTP3"/>
<accession>A0A671TTP3</accession>
<proteinExistence type="predicted"/>
<dbReference type="Ensembl" id="ENSSAUT00010005807.1">
    <property type="protein sequence ID" value="ENSSAUP00010005404.1"/>
    <property type="gene ID" value="ENSSAUG00010002725.1"/>
</dbReference>
<keyword evidence="3" id="KW-0862">Zinc</keyword>
<protein>
    <recommendedName>
        <fullName evidence="7">THAP-type domain-containing protein</fullName>
    </recommendedName>
</protein>
<evidence type="ECO:0000256" key="4">
    <source>
        <dbReference type="ARBA" id="ARBA00023125"/>
    </source>
</evidence>
<dbReference type="GO" id="GO:0008270">
    <property type="term" value="F:zinc ion binding"/>
    <property type="evidence" value="ECO:0007669"/>
    <property type="project" value="UniProtKB-KW"/>
</dbReference>
<gene>
    <name evidence="8" type="primary">LOC115567218</name>
</gene>
<dbReference type="SUPFAM" id="SSF57716">
    <property type="entry name" value="Glucocorticoid receptor-like (DNA-binding domain)"/>
    <property type="match status" value="1"/>
</dbReference>
<reference evidence="8" key="1">
    <citation type="submission" date="2021-04" db="EMBL/GenBank/DDBJ databases">
        <authorList>
            <consortium name="Wellcome Sanger Institute Data Sharing"/>
        </authorList>
    </citation>
    <scope>NUCLEOTIDE SEQUENCE [LARGE SCALE GENOMIC DNA]</scope>
</reference>
<evidence type="ECO:0000256" key="2">
    <source>
        <dbReference type="ARBA" id="ARBA00022771"/>
    </source>
</evidence>
<dbReference type="PANTHER" id="PTHR46927">
    <property type="entry name" value="AGAP005574-PA"/>
    <property type="match status" value="1"/>
</dbReference>
<name>A0A671TTP3_SPAAU</name>
<dbReference type="SMART" id="SM00980">
    <property type="entry name" value="THAP"/>
    <property type="match status" value="1"/>
</dbReference>
<evidence type="ECO:0000259" key="7">
    <source>
        <dbReference type="PROSITE" id="PS50950"/>
    </source>
</evidence>
<evidence type="ECO:0000313" key="9">
    <source>
        <dbReference type="Proteomes" id="UP000472265"/>
    </source>
</evidence>
<evidence type="ECO:0000256" key="6">
    <source>
        <dbReference type="SAM" id="MobiDB-lite"/>
    </source>
</evidence>
<evidence type="ECO:0000256" key="1">
    <source>
        <dbReference type="ARBA" id="ARBA00022723"/>
    </source>
</evidence>
<organism evidence="8 9">
    <name type="scientific">Sparus aurata</name>
    <name type="common">Gilthead sea bream</name>
    <dbReference type="NCBI Taxonomy" id="8175"/>
    <lineage>
        <taxon>Eukaryota</taxon>
        <taxon>Metazoa</taxon>
        <taxon>Chordata</taxon>
        <taxon>Craniata</taxon>
        <taxon>Vertebrata</taxon>
        <taxon>Euteleostomi</taxon>
        <taxon>Actinopterygii</taxon>
        <taxon>Neopterygii</taxon>
        <taxon>Teleostei</taxon>
        <taxon>Neoteleostei</taxon>
        <taxon>Acanthomorphata</taxon>
        <taxon>Eupercaria</taxon>
        <taxon>Spariformes</taxon>
        <taxon>Sparidae</taxon>
        <taxon>Sparus</taxon>
    </lineage>
</organism>
<feature type="compositionally biased region" description="Low complexity" evidence="6">
    <location>
        <begin position="119"/>
        <end position="136"/>
    </location>
</feature>
<dbReference type="GeneTree" id="ENSGT00940000177219"/>
<dbReference type="AlphaFoldDB" id="A0A671TTP3"/>
<dbReference type="PROSITE" id="PS50950">
    <property type="entry name" value="ZF_THAP"/>
    <property type="match status" value="1"/>
</dbReference>
<evidence type="ECO:0000313" key="8">
    <source>
        <dbReference type="Ensembl" id="ENSSAUP00010005404.1"/>
    </source>
</evidence>
<dbReference type="PANTHER" id="PTHR46927:SF3">
    <property type="entry name" value="THAP-TYPE DOMAIN-CONTAINING PROTEIN"/>
    <property type="match status" value="1"/>
</dbReference>
<dbReference type="SMART" id="SM00692">
    <property type="entry name" value="DM3"/>
    <property type="match status" value="1"/>
</dbReference>
<evidence type="ECO:0000256" key="5">
    <source>
        <dbReference type="PROSITE-ProRule" id="PRU00309"/>
    </source>
</evidence>
<feature type="region of interest" description="Disordered" evidence="6">
    <location>
        <begin position="90"/>
        <end position="136"/>
    </location>
</feature>
<keyword evidence="2 5" id="KW-0863">Zinc-finger</keyword>
<dbReference type="Pfam" id="PF05485">
    <property type="entry name" value="THAP"/>
    <property type="match status" value="1"/>
</dbReference>
<dbReference type="GO" id="GO:0003677">
    <property type="term" value="F:DNA binding"/>
    <property type="evidence" value="ECO:0007669"/>
    <property type="project" value="UniProtKB-UniRule"/>
</dbReference>
<dbReference type="Proteomes" id="UP000472265">
    <property type="component" value="Chromosome 17"/>
</dbReference>
<dbReference type="InterPro" id="IPR052224">
    <property type="entry name" value="THAP_domain_protein"/>
</dbReference>
<sequence length="237" mass="26001">MPWRCCVPGCKGYDEAKSMGVVFHGLPTRDPPRCRTWLRAIQNPRLHENIPVSKYSGVRVCSLHFRPEDYEEDFKAKILNIPPKPMLKSGAVPSVFPGRPHGEPGSTGTSPPAPSLFRSQPAGGAAGSSSQTPPAAAASDESFCIVVSVDPLDDSFHSEPEFTSIISDESDEDMDKDCTIVYNQNLMELFRTCQTCGQPIVEKEVFHSGAQMRVKWSCDGGHSGTWKSSPHLRDVRP</sequence>
<keyword evidence="9" id="KW-1185">Reference proteome</keyword>